<gene>
    <name evidence="1" type="ORF">PR048_001830</name>
</gene>
<evidence type="ECO:0008006" key="3">
    <source>
        <dbReference type="Google" id="ProtNLM"/>
    </source>
</evidence>
<organism evidence="1 2">
    <name type="scientific">Dryococelus australis</name>
    <dbReference type="NCBI Taxonomy" id="614101"/>
    <lineage>
        <taxon>Eukaryota</taxon>
        <taxon>Metazoa</taxon>
        <taxon>Ecdysozoa</taxon>
        <taxon>Arthropoda</taxon>
        <taxon>Hexapoda</taxon>
        <taxon>Insecta</taxon>
        <taxon>Pterygota</taxon>
        <taxon>Neoptera</taxon>
        <taxon>Polyneoptera</taxon>
        <taxon>Phasmatodea</taxon>
        <taxon>Verophasmatodea</taxon>
        <taxon>Anareolatae</taxon>
        <taxon>Phasmatidae</taxon>
        <taxon>Eurycanthinae</taxon>
        <taxon>Dryococelus</taxon>
    </lineage>
</organism>
<protein>
    <recommendedName>
        <fullName evidence="3">Astakine</fullName>
    </recommendedName>
</protein>
<evidence type="ECO:0000313" key="2">
    <source>
        <dbReference type="Proteomes" id="UP001159363"/>
    </source>
</evidence>
<dbReference type="Gene3D" id="2.10.80.10">
    <property type="entry name" value="Lipase, subunit A"/>
    <property type="match status" value="1"/>
</dbReference>
<accession>A0ABQ9IIM3</accession>
<sequence>MLRRCCDVAAPIRYSYPVCSAFGQKGATCRPSARPFNTNLHYPDGLVANVSNAHYIMCPCAPGFHCNLGTCVETVPPHNSLEER</sequence>
<name>A0ABQ9IIM3_9NEOP</name>
<dbReference type="EMBL" id="JARBHB010000001">
    <property type="protein sequence ID" value="KAJ8896486.1"/>
    <property type="molecule type" value="Genomic_DNA"/>
</dbReference>
<dbReference type="Proteomes" id="UP001159363">
    <property type="component" value="Chromosome 1"/>
</dbReference>
<proteinExistence type="predicted"/>
<evidence type="ECO:0000313" key="1">
    <source>
        <dbReference type="EMBL" id="KAJ8896486.1"/>
    </source>
</evidence>
<keyword evidence="2" id="KW-1185">Reference proteome</keyword>
<comment type="caution">
    <text evidence="1">The sequence shown here is derived from an EMBL/GenBank/DDBJ whole genome shotgun (WGS) entry which is preliminary data.</text>
</comment>
<reference evidence="1 2" key="1">
    <citation type="submission" date="2023-02" db="EMBL/GenBank/DDBJ databases">
        <title>LHISI_Scaffold_Assembly.</title>
        <authorList>
            <person name="Stuart O.P."/>
            <person name="Cleave R."/>
            <person name="Magrath M.J.L."/>
            <person name="Mikheyev A.S."/>
        </authorList>
    </citation>
    <scope>NUCLEOTIDE SEQUENCE [LARGE SCALE GENOMIC DNA]</scope>
    <source>
        <strain evidence="1">Daus_M_001</strain>
        <tissue evidence="1">Leg muscle</tissue>
    </source>
</reference>